<evidence type="ECO:0000256" key="2">
    <source>
        <dbReference type="ARBA" id="ARBA00005801"/>
    </source>
</evidence>
<dbReference type="PANTHER" id="PTHR30487:SF0">
    <property type="entry name" value="PREPILIN LEADER PEPTIDASE_N-METHYLTRANSFERASE-RELATED"/>
    <property type="match status" value="1"/>
</dbReference>
<dbReference type="InterPro" id="IPR050882">
    <property type="entry name" value="Prepilin_peptidase/N-MTase"/>
</dbReference>
<sequence length="296" mass="33331">MRHPLSVHLQIYQNNIKLQHYPLINLKKSSLERREKMSSPLISIYAFFAGITFGSFFNVVGNRMLTDESIVFPRSRCPNCHYPIQHRDLIPIFSFLLLKGKCRHCKVKISFLYPIIEASTGFAFLLASAYAVNLVTLAAHLLLISFVMIAVVTDLIKMIIPDKLILFFLIVFSGYRMIFTMQPWWDSILGGTLIFLFLSFIAFLSKGGIGGGDIKLLAAAGILVGTKIVFIGFIMALFAGTITCIIARMLHMIHRKQAIPFAPFIAIGMISSLFWGEYIFSIYKTLFLNGHALSSF</sequence>
<evidence type="ECO:0000256" key="1">
    <source>
        <dbReference type="ARBA" id="ARBA00004651"/>
    </source>
</evidence>
<keyword evidence="6 7" id="KW-0472">Membrane</keyword>
<feature type="transmembrane region" description="Helical" evidence="7">
    <location>
        <begin position="187"/>
        <end position="204"/>
    </location>
</feature>
<comment type="subcellular location">
    <subcellularLocation>
        <location evidence="1">Cell membrane</location>
        <topology evidence="1">Multi-pass membrane protein</topology>
    </subcellularLocation>
</comment>
<keyword evidence="3" id="KW-1003">Cell membrane</keyword>
<gene>
    <name evidence="10" type="ORF">M3N64_00710</name>
</gene>
<reference evidence="10 11" key="1">
    <citation type="submission" date="2022-05" db="EMBL/GenBank/DDBJ databases">
        <title>Sporolactobacillus sp nov CPB3-1, isolated from tree bark (Mangifera indica L.).</title>
        <authorList>
            <person name="Phuengjayaem S."/>
            <person name="Tanasupawat S."/>
        </authorList>
    </citation>
    <scope>NUCLEOTIDE SEQUENCE [LARGE SCALE GENOMIC DNA]</scope>
    <source>
        <strain evidence="10 11">CPB3-1</strain>
    </source>
</reference>
<evidence type="ECO:0000256" key="3">
    <source>
        <dbReference type="ARBA" id="ARBA00022475"/>
    </source>
</evidence>
<dbReference type="InterPro" id="IPR010627">
    <property type="entry name" value="Prepilin_pept_A24_N"/>
</dbReference>
<dbReference type="InterPro" id="IPR000045">
    <property type="entry name" value="Prepilin_IV_endopep_pep"/>
</dbReference>
<evidence type="ECO:0000256" key="5">
    <source>
        <dbReference type="ARBA" id="ARBA00022989"/>
    </source>
</evidence>
<proteinExistence type="inferred from homology"/>
<dbReference type="EMBL" id="JAMAST010000001">
    <property type="protein sequence ID" value="MCL1630474.1"/>
    <property type="molecule type" value="Genomic_DNA"/>
</dbReference>
<dbReference type="RefSeq" id="WP_249095241.1">
    <property type="nucleotide sequence ID" value="NZ_JAMAST010000001.1"/>
</dbReference>
<evidence type="ECO:0000256" key="6">
    <source>
        <dbReference type="ARBA" id="ARBA00023136"/>
    </source>
</evidence>
<dbReference type="Proteomes" id="UP001203004">
    <property type="component" value="Unassembled WGS sequence"/>
</dbReference>
<dbReference type="PANTHER" id="PTHR30487">
    <property type="entry name" value="TYPE 4 PREPILIN-LIKE PROTEINS LEADER PEPTIDE-PROCESSING ENZYME"/>
    <property type="match status" value="1"/>
</dbReference>
<feature type="transmembrane region" description="Helical" evidence="7">
    <location>
        <begin position="42"/>
        <end position="60"/>
    </location>
</feature>
<evidence type="ECO:0000256" key="4">
    <source>
        <dbReference type="ARBA" id="ARBA00022692"/>
    </source>
</evidence>
<organism evidence="10 11">
    <name type="scientific">Sporolactobacillus mangiferae</name>
    <dbReference type="NCBI Taxonomy" id="2940498"/>
    <lineage>
        <taxon>Bacteria</taxon>
        <taxon>Bacillati</taxon>
        <taxon>Bacillota</taxon>
        <taxon>Bacilli</taxon>
        <taxon>Bacillales</taxon>
        <taxon>Sporolactobacillaceae</taxon>
        <taxon>Sporolactobacillus</taxon>
    </lineage>
</organism>
<feature type="domain" description="Prepilin type IV endopeptidase peptidase" evidence="8">
    <location>
        <begin position="141"/>
        <end position="245"/>
    </location>
</feature>
<keyword evidence="11" id="KW-1185">Reference proteome</keyword>
<comment type="similarity">
    <text evidence="2">Belongs to the peptidase A24 family.</text>
</comment>
<dbReference type="Gene3D" id="1.20.120.1220">
    <property type="match status" value="1"/>
</dbReference>
<feature type="transmembrane region" description="Helical" evidence="7">
    <location>
        <begin position="137"/>
        <end position="156"/>
    </location>
</feature>
<protein>
    <submittedName>
        <fullName evidence="10">Prepilin peptidase</fullName>
    </submittedName>
</protein>
<keyword evidence="5 7" id="KW-1133">Transmembrane helix</keyword>
<feature type="transmembrane region" description="Helical" evidence="7">
    <location>
        <begin position="111"/>
        <end position="131"/>
    </location>
</feature>
<name>A0ABT0M6K9_9BACL</name>
<feature type="transmembrane region" description="Helical" evidence="7">
    <location>
        <begin position="261"/>
        <end position="280"/>
    </location>
</feature>
<dbReference type="Pfam" id="PF06750">
    <property type="entry name" value="A24_N_bact"/>
    <property type="match status" value="1"/>
</dbReference>
<accession>A0ABT0M6K9</accession>
<evidence type="ECO:0000256" key="7">
    <source>
        <dbReference type="SAM" id="Phobius"/>
    </source>
</evidence>
<evidence type="ECO:0000259" key="8">
    <source>
        <dbReference type="Pfam" id="PF01478"/>
    </source>
</evidence>
<evidence type="ECO:0000259" key="9">
    <source>
        <dbReference type="Pfam" id="PF06750"/>
    </source>
</evidence>
<evidence type="ECO:0000313" key="11">
    <source>
        <dbReference type="Proteomes" id="UP001203004"/>
    </source>
</evidence>
<evidence type="ECO:0000313" key="10">
    <source>
        <dbReference type="EMBL" id="MCL1630474.1"/>
    </source>
</evidence>
<comment type="caution">
    <text evidence="10">The sequence shown here is derived from an EMBL/GenBank/DDBJ whole genome shotgun (WGS) entry which is preliminary data.</text>
</comment>
<dbReference type="Pfam" id="PF01478">
    <property type="entry name" value="Peptidase_A24"/>
    <property type="match status" value="1"/>
</dbReference>
<feature type="transmembrane region" description="Helical" evidence="7">
    <location>
        <begin position="216"/>
        <end position="249"/>
    </location>
</feature>
<keyword evidence="4 7" id="KW-0812">Transmembrane</keyword>
<feature type="domain" description="Prepilin peptidase A24 N-terminal" evidence="9">
    <location>
        <begin position="49"/>
        <end position="128"/>
    </location>
</feature>